<dbReference type="InterPro" id="IPR050535">
    <property type="entry name" value="DNA_Repair-Maintenance_Comp"/>
</dbReference>
<comment type="caution">
    <text evidence="3">The sequence shown here is derived from an EMBL/GenBank/DDBJ whole genome shotgun (WGS) entry which is preliminary data.</text>
</comment>
<sequence length="298" mass="34888">MKILKMKILHTADIHLREYDDERWRTLEKLIEIGKKEKIEIFVISGDLFDKGINAENLRHKIRDIFSNTGFKITIIPGNHDSDSYKGGKYFGEDANILSDLNKPFEYKDVRIWGLPFELIEGEDILNKLSSLANNLYKDKKNILLYHGELLDAFFSRRDFGEEGEERYMPVKLSYFKDLNIDYILAGHFHKNFDMWTLENGGYFIYPGSPISITKREIGQRKVNIFEVGKPPTEYVLDTPHFEEVIIEFDSFMEKNPVEIVKERLERVHPEASIILTIKGYINSEEIKIGENELMKQL</sequence>
<dbReference type="Gene3D" id="3.60.21.10">
    <property type="match status" value="1"/>
</dbReference>
<dbReference type="PANTHER" id="PTHR30337">
    <property type="entry name" value="COMPONENT OF ATP-DEPENDENT DSDNA EXONUCLEASE"/>
    <property type="match status" value="1"/>
</dbReference>
<accession>X1N487</accession>
<dbReference type="InterPro" id="IPR041796">
    <property type="entry name" value="Mre11_N"/>
</dbReference>
<feature type="domain" description="Calcineurin-like phosphoesterase" evidence="2">
    <location>
        <begin position="6"/>
        <end position="191"/>
    </location>
</feature>
<dbReference type="CDD" id="cd00840">
    <property type="entry name" value="MPP_Mre11_N"/>
    <property type="match status" value="1"/>
</dbReference>
<gene>
    <name evidence="3" type="ORF">S06H3_25917</name>
</gene>
<dbReference type="AlphaFoldDB" id="X1N487"/>
<dbReference type="InterPro" id="IPR029052">
    <property type="entry name" value="Metallo-depent_PP-like"/>
</dbReference>
<name>X1N487_9ZZZZ</name>
<feature type="non-terminal residue" evidence="3">
    <location>
        <position position="298"/>
    </location>
</feature>
<protein>
    <recommendedName>
        <fullName evidence="2">Calcineurin-like phosphoesterase domain-containing protein</fullName>
    </recommendedName>
</protein>
<proteinExistence type="predicted"/>
<dbReference type="InterPro" id="IPR004843">
    <property type="entry name" value="Calcineurin-like_PHP"/>
</dbReference>
<dbReference type="GO" id="GO:0016787">
    <property type="term" value="F:hydrolase activity"/>
    <property type="evidence" value="ECO:0007669"/>
    <property type="project" value="UniProtKB-KW"/>
</dbReference>
<evidence type="ECO:0000259" key="2">
    <source>
        <dbReference type="Pfam" id="PF00149"/>
    </source>
</evidence>
<keyword evidence="1" id="KW-0378">Hydrolase</keyword>
<evidence type="ECO:0000256" key="1">
    <source>
        <dbReference type="ARBA" id="ARBA00022801"/>
    </source>
</evidence>
<dbReference type="SUPFAM" id="SSF56300">
    <property type="entry name" value="Metallo-dependent phosphatases"/>
    <property type="match status" value="1"/>
</dbReference>
<organism evidence="3">
    <name type="scientific">marine sediment metagenome</name>
    <dbReference type="NCBI Taxonomy" id="412755"/>
    <lineage>
        <taxon>unclassified sequences</taxon>
        <taxon>metagenomes</taxon>
        <taxon>ecological metagenomes</taxon>
    </lineage>
</organism>
<reference evidence="3" key="1">
    <citation type="journal article" date="2014" name="Front. Microbiol.">
        <title>High frequency of phylogenetically diverse reductive dehalogenase-homologous genes in deep subseafloor sedimentary metagenomes.</title>
        <authorList>
            <person name="Kawai M."/>
            <person name="Futagami T."/>
            <person name="Toyoda A."/>
            <person name="Takaki Y."/>
            <person name="Nishi S."/>
            <person name="Hori S."/>
            <person name="Arai W."/>
            <person name="Tsubouchi T."/>
            <person name="Morono Y."/>
            <person name="Uchiyama I."/>
            <person name="Ito T."/>
            <person name="Fujiyama A."/>
            <person name="Inagaki F."/>
            <person name="Takami H."/>
        </authorList>
    </citation>
    <scope>NUCLEOTIDE SEQUENCE</scope>
    <source>
        <strain evidence="3">Expedition CK06-06</strain>
    </source>
</reference>
<dbReference type="EMBL" id="BARV01014946">
    <property type="protein sequence ID" value="GAI25051.1"/>
    <property type="molecule type" value="Genomic_DNA"/>
</dbReference>
<dbReference type="Pfam" id="PF00149">
    <property type="entry name" value="Metallophos"/>
    <property type="match status" value="1"/>
</dbReference>
<evidence type="ECO:0000313" key="3">
    <source>
        <dbReference type="EMBL" id="GAI25051.1"/>
    </source>
</evidence>